<evidence type="ECO:0000313" key="3">
    <source>
        <dbReference type="Proteomes" id="UP000008062"/>
    </source>
</evidence>
<reference evidence="2 3" key="1">
    <citation type="journal article" date="2011" name="PLoS Genet.">
        <title>Finished genome of the fungal wheat pathogen Mycosphaerella graminicola reveals dispensome structure, chromosome plasticity, and stealth pathogenesis.</title>
        <authorList>
            <person name="Goodwin S.B."/>
            <person name="Ben M'barek S."/>
            <person name="Dhillon B."/>
            <person name="Wittenberg A.H.J."/>
            <person name="Crane C.F."/>
            <person name="Hane J.K."/>
            <person name="Foster A.J."/>
            <person name="Van der Lee T.A.J."/>
            <person name="Grimwood J."/>
            <person name="Aerts A."/>
            <person name="Antoniw J."/>
            <person name="Bailey A."/>
            <person name="Bluhm B."/>
            <person name="Bowler J."/>
            <person name="Bristow J."/>
            <person name="van der Burgt A."/>
            <person name="Canto-Canche B."/>
            <person name="Churchill A.C.L."/>
            <person name="Conde-Ferraez L."/>
            <person name="Cools H.J."/>
            <person name="Coutinho P.M."/>
            <person name="Csukai M."/>
            <person name="Dehal P."/>
            <person name="De Wit P."/>
            <person name="Donzelli B."/>
            <person name="van de Geest H.C."/>
            <person name="van Ham R.C.H.J."/>
            <person name="Hammond-Kosack K.E."/>
            <person name="Henrissat B."/>
            <person name="Kilian A."/>
            <person name="Kobayashi A.K."/>
            <person name="Koopmann E."/>
            <person name="Kourmpetis Y."/>
            <person name="Kuzniar A."/>
            <person name="Lindquist E."/>
            <person name="Lombard V."/>
            <person name="Maliepaard C."/>
            <person name="Martins N."/>
            <person name="Mehrabi R."/>
            <person name="Nap J.P.H."/>
            <person name="Ponomarenko A."/>
            <person name="Rudd J.J."/>
            <person name="Salamov A."/>
            <person name="Schmutz J."/>
            <person name="Schouten H.J."/>
            <person name="Shapiro H."/>
            <person name="Stergiopoulos I."/>
            <person name="Torriani S.F.F."/>
            <person name="Tu H."/>
            <person name="de Vries R.P."/>
            <person name="Waalwijk C."/>
            <person name="Ware S.B."/>
            <person name="Wiebenga A."/>
            <person name="Zwiers L.-H."/>
            <person name="Oliver R.P."/>
            <person name="Grigoriev I.V."/>
            <person name="Kema G.H.J."/>
        </authorList>
    </citation>
    <scope>NUCLEOTIDE SEQUENCE [LARGE SCALE GENOMIC DNA]</scope>
    <source>
        <strain evidence="3">CBS 115943 / IPO323</strain>
    </source>
</reference>
<dbReference type="InParanoid" id="F9XSD2"/>
<feature type="region of interest" description="Disordered" evidence="1">
    <location>
        <begin position="418"/>
        <end position="605"/>
    </location>
</feature>
<evidence type="ECO:0000313" key="2">
    <source>
        <dbReference type="EMBL" id="EGP81842.1"/>
    </source>
</evidence>
<dbReference type="OrthoDB" id="10684750at2759"/>
<feature type="compositionally biased region" description="Polar residues" evidence="1">
    <location>
        <begin position="617"/>
        <end position="629"/>
    </location>
</feature>
<feature type="compositionally biased region" description="Basic and acidic residues" evidence="1">
    <location>
        <begin position="435"/>
        <end position="454"/>
    </location>
</feature>
<feature type="region of interest" description="Disordered" evidence="1">
    <location>
        <begin position="617"/>
        <end position="646"/>
    </location>
</feature>
<feature type="compositionally biased region" description="Low complexity" evidence="1">
    <location>
        <begin position="155"/>
        <end position="167"/>
    </location>
</feature>
<keyword evidence="3" id="KW-1185">Reference proteome</keyword>
<dbReference type="HOGENOM" id="CLU_287018_0_0_1"/>
<dbReference type="RefSeq" id="XP_003846866.1">
    <property type="nucleotide sequence ID" value="XM_003846818.1"/>
</dbReference>
<dbReference type="Proteomes" id="UP000008062">
    <property type="component" value="Chromosome 21"/>
</dbReference>
<accession>F9XSD2</accession>
<name>F9XSD2_ZYMTI</name>
<protein>
    <submittedName>
        <fullName evidence="2">Uncharacterized protein</fullName>
    </submittedName>
</protein>
<feature type="compositionally biased region" description="Basic and acidic residues" evidence="1">
    <location>
        <begin position="257"/>
        <end position="268"/>
    </location>
</feature>
<feature type="compositionally biased region" description="Basic and acidic residues" evidence="1">
    <location>
        <begin position="466"/>
        <end position="477"/>
    </location>
</feature>
<dbReference type="AlphaFoldDB" id="F9XSD2"/>
<feature type="compositionally biased region" description="Basic residues" evidence="1">
    <location>
        <begin position="478"/>
        <end position="488"/>
    </location>
</feature>
<feature type="compositionally biased region" description="Acidic residues" evidence="1">
    <location>
        <begin position="522"/>
        <end position="531"/>
    </location>
</feature>
<feature type="compositionally biased region" description="Polar residues" evidence="1">
    <location>
        <begin position="557"/>
        <end position="567"/>
    </location>
</feature>
<sequence length="1075" mass="119858">MRGDGYSCTTGSSSSTIDDWRAPKRQAIESSEATQVWLGRTGLTAELANFWRTGSRTIFGKEPTITLESTVQREFKLASDRSTTLNCSTLDVSHLSHVHDRLPTTPAQQIPSPKPTARAAKPLSTAEPLPIAPRPTAPQLPVRPSTAQTAAAPNTEEPALPLTAEPTTTEHGDVLQQKPLAEGKRRERERERERADNMTDTDCETVQQKETASSTNDCDSEIDSDISTDSQTTNTEEGIEPTTLIARITSPPPLLPREQHQEQEQKETDIKNKDTITAIKILHINGLPAFKIIHIIGSPAFKILQYTNSMHARDRQCQLPPPWPPPLRPPRHLCQLRLVAHALKLAEEAEKAAAALKAGDASNTMDHTSGKDHLIGPGRNREVNARRLFIPDFEGRWKKTVEADRAIQLKLRGEGNFKKHNKERGAQGLLGPPILDRRNHLAIDDPNGQDRKEESDGEPDPIEQPARSHDVTPDRTTQRIRRRPKQRRRGGEEDEDEDEEDIQLDDKEGDIQVDGKEKDVQIDDNDEDPMDIDQQPLRGSKKRNRGVGSGMGAQLAQDVTRSTTTRARANMGSGRRSQRRAVKLRSPADDPTEIADDTEGSRPAGLLTGAQQHLTAVGSTRPGSVQSSAKLPRAADATSDSGLRTTGEIREFVELDDSPKPELPPPLPPVLCVYDLTKNRHVKAKFMGSEHRKTLFLDRVKLQFPNKSAPGPRDTFTVAETTAGSQYLLKNPTPHTGGPLSLGDLDRTKTFLSDEGNRKPRKILMQLCFHDIEMKAYQDNGTDSRIRKSENIVLMKLYDAFKTDEDANNVRAAKRFWNYLYKLRTNDHFALILLCSKDLARLITRNLFQIGHAIALDAVFRRTYVMIMDRKIDENLSISLPSITHSSCVGRGWPYKTHVNALANVHPEHVSWIPHLLAIDPFHFAVAAMTSAQVSAKNVTAGTQSTPTLGINESSSFYHAYEVIFGVRFDSEWKGNPASIVDKLTQSFDDILRMDEDDLPDAGNDYFRVEWERHAAEAKYPQLEAKIKIIWAQACGSISTLEEREIIESQAKELLDALLCREWAHTRDAIHGALC</sequence>
<feature type="region of interest" description="Disordered" evidence="1">
    <location>
        <begin position="357"/>
        <end position="379"/>
    </location>
</feature>
<feature type="compositionally biased region" description="Polar residues" evidence="1">
    <location>
        <begin position="198"/>
        <end position="217"/>
    </location>
</feature>
<feature type="compositionally biased region" description="Basic and acidic residues" evidence="1">
    <location>
        <begin position="181"/>
        <end position="197"/>
    </location>
</feature>
<feature type="compositionally biased region" description="Acidic residues" evidence="1">
    <location>
        <begin position="492"/>
        <end position="503"/>
    </location>
</feature>
<feature type="compositionally biased region" description="Basic and acidic residues" evidence="1">
    <location>
        <begin position="368"/>
        <end position="379"/>
    </location>
</feature>
<dbReference type="EMBL" id="CM001216">
    <property type="protein sequence ID" value="EGP81842.1"/>
    <property type="molecule type" value="Genomic_DNA"/>
</dbReference>
<dbReference type="KEGG" id="ztr:MYCGRDRAFT_98122"/>
<feature type="region of interest" description="Disordered" evidence="1">
    <location>
        <begin position="103"/>
        <end position="268"/>
    </location>
</feature>
<evidence type="ECO:0000256" key="1">
    <source>
        <dbReference type="SAM" id="MobiDB-lite"/>
    </source>
</evidence>
<feature type="compositionally biased region" description="Basic and acidic residues" evidence="1">
    <location>
        <begin position="504"/>
        <end position="521"/>
    </location>
</feature>
<gene>
    <name evidence="2" type="ORF">MYCGRDRAFT_98122</name>
</gene>
<organism evidence="2 3">
    <name type="scientific">Zymoseptoria tritici (strain CBS 115943 / IPO323)</name>
    <name type="common">Speckled leaf blotch fungus</name>
    <name type="synonym">Septoria tritici</name>
    <dbReference type="NCBI Taxonomy" id="336722"/>
    <lineage>
        <taxon>Eukaryota</taxon>
        <taxon>Fungi</taxon>
        <taxon>Dikarya</taxon>
        <taxon>Ascomycota</taxon>
        <taxon>Pezizomycotina</taxon>
        <taxon>Dothideomycetes</taxon>
        <taxon>Dothideomycetidae</taxon>
        <taxon>Mycosphaerellales</taxon>
        <taxon>Mycosphaerellaceae</taxon>
        <taxon>Zymoseptoria</taxon>
    </lineage>
</organism>
<proteinExistence type="predicted"/>
<dbReference type="GeneID" id="13396649"/>